<feature type="transmembrane region" description="Helical" evidence="1">
    <location>
        <begin position="42"/>
        <end position="62"/>
    </location>
</feature>
<name>A0A975U5H5_9PROT</name>
<dbReference type="RefSeq" id="WP_218286990.1">
    <property type="nucleotide sequence ID" value="NZ_CP076448.1"/>
</dbReference>
<dbReference type="KEGG" id="elio:KO353_07015"/>
<feature type="domain" description="EamA" evidence="2">
    <location>
        <begin position="153"/>
        <end position="282"/>
    </location>
</feature>
<feature type="transmembrane region" description="Helical" evidence="1">
    <location>
        <begin position="265"/>
        <end position="284"/>
    </location>
</feature>
<proteinExistence type="predicted"/>
<dbReference type="PANTHER" id="PTHR22911:SF103">
    <property type="entry name" value="BLR2811 PROTEIN"/>
    <property type="match status" value="1"/>
</dbReference>
<evidence type="ECO:0000313" key="4">
    <source>
        <dbReference type="Proteomes" id="UP000694001"/>
    </source>
</evidence>
<feature type="transmembrane region" description="Helical" evidence="1">
    <location>
        <begin position="153"/>
        <end position="171"/>
    </location>
</feature>
<dbReference type="Proteomes" id="UP000694001">
    <property type="component" value="Chromosome"/>
</dbReference>
<evidence type="ECO:0000259" key="2">
    <source>
        <dbReference type="Pfam" id="PF00892"/>
    </source>
</evidence>
<keyword evidence="1" id="KW-0472">Membrane</keyword>
<feature type="transmembrane region" description="Helical" evidence="1">
    <location>
        <begin position="102"/>
        <end position="120"/>
    </location>
</feature>
<dbReference type="EMBL" id="CP076448">
    <property type="protein sequence ID" value="QXM25939.1"/>
    <property type="molecule type" value="Genomic_DNA"/>
</dbReference>
<feature type="transmembrane region" description="Helical" evidence="1">
    <location>
        <begin position="74"/>
        <end position="96"/>
    </location>
</feature>
<dbReference type="Pfam" id="PF00892">
    <property type="entry name" value="EamA"/>
    <property type="match status" value="2"/>
</dbReference>
<evidence type="ECO:0000313" key="3">
    <source>
        <dbReference type="EMBL" id="QXM25939.1"/>
    </source>
</evidence>
<gene>
    <name evidence="3" type="ORF">KO353_07015</name>
</gene>
<feature type="transmembrane region" description="Helical" evidence="1">
    <location>
        <begin position="239"/>
        <end position="259"/>
    </location>
</feature>
<dbReference type="GO" id="GO:0016020">
    <property type="term" value="C:membrane"/>
    <property type="evidence" value="ECO:0007669"/>
    <property type="project" value="InterPro"/>
</dbReference>
<dbReference type="AlphaFoldDB" id="A0A975U5H5"/>
<sequence>MTVKPADRPVLGIALMLGALFLFVLMDSAIKASVQSLPVLQVLWARFLFHMLIVSAALRLMGRRLPPRTGAARLQVVRSLCLAAANLFFTAALVHVPLAECVAIGFVSPLIVTLLAARMLKERVGWQRWTGILVGFAGVLIILRPGAGVTHPAALFVLVTAAVFAVYSVLTRRLAGIDDAFTTIFHTGVAATGVTSLVVPFVWVWPSAGGWALLALLGMLGGVGHFLLILAYQRAQASVLAPFAYTQMVWATLAGFLLFGELPDAVAVAGAVVVAAGGLFVLWAETRGAAKQA</sequence>
<feature type="domain" description="EamA" evidence="2">
    <location>
        <begin position="11"/>
        <end position="143"/>
    </location>
</feature>
<feature type="transmembrane region" description="Helical" evidence="1">
    <location>
        <begin position="129"/>
        <end position="147"/>
    </location>
</feature>
<dbReference type="InterPro" id="IPR000620">
    <property type="entry name" value="EamA_dom"/>
</dbReference>
<feature type="transmembrane region" description="Helical" evidence="1">
    <location>
        <begin position="211"/>
        <end position="232"/>
    </location>
</feature>
<reference evidence="3" key="1">
    <citation type="submission" date="2021-06" db="EMBL/GenBank/DDBJ databases">
        <title>Elioraea tepida, sp. nov., a moderately thermophilic aerobic anoxygenic phototrophic bacterium isolated from an alkaline siliceous hot spring mat community in Yellowstone National Park, WY, USA.</title>
        <authorList>
            <person name="Saini M.K."/>
            <person name="Yoshida S."/>
            <person name="Sebastian A."/>
            <person name="Hirose S."/>
            <person name="Hara E."/>
            <person name="Tamaki H."/>
            <person name="Soulier N.T."/>
            <person name="Albert I."/>
            <person name="Hanada S."/>
            <person name="Bryant D.A."/>
            <person name="Tank M."/>
        </authorList>
    </citation>
    <scope>NUCLEOTIDE SEQUENCE</scope>
    <source>
        <strain evidence="3">MS-P2</strain>
    </source>
</reference>
<evidence type="ECO:0000256" key="1">
    <source>
        <dbReference type="SAM" id="Phobius"/>
    </source>
</evidence>
<organism evidence="3 4">
    <name type="scientific">Elioraea tepida</name>
    <dbReference type="NCBI Taxonomy" id="2843330"/>
    <lineage>
        <taxon>Bacteria</taxon>
        <taxon>Pseudomonadati</taxon>
        <taxon>Pseudomonadota</taxon>
        <taxon>Alphaproteobacteria</taxon>
        <taxon>Acetobacterales</taxon>
        <taxon>Elioraeaceae</taxon>
        <taxon>Elioraea</taxon>
    </lineage>
</organism>
<accession>A0A975U5H5</accession>
<keyword evidence="4" id="KW-1185">Reference proteome</keyword>
<protein>
    <submittedName>
        <fullName evidence="3">DMT family transporter</fullName>
    </submittedName>
</protein>
<feature type="transmembrane region" description="Helical" evidence="1">
    <location>
        <begin position="183"/>
        <end position="205"/>
    </location>
</feature>
<keyword evidence="1" id="KW-1133">Transmembrane helix</keyword>
<dbReference type="PANTHER" id="PTHR22911">
    <property type="entry name" value="ACYL-MALONYL CONDENSING ENZYME-RELATED"/>
    <property type="match status" value="1"/>
</dbReference>
<keyword evidence="1" id="KW-0812">Transmembrane</keyword>